<dbReference type="EMBL" id="SOZI01000221">
    <property type="protein sequence ID" value="TNY17276.1"/>
    <property type="molecule type" value="Genomic_DNA"/>
</dbReference>
<dbReference type="AlphaFoldDB" id="A0A5C5FM55"/>
<comment type="caution">
    <text evidence="1">The sequence shown here is derived from an EMBL/GenBank/DDBJ whole genome shotgun (WGS) entry which is preliminary data.</text>
</comment>
<evidence type="ECO:0000313" key="1">
    <source>
        <dbReference type="EMBL" id="TNY17276.1"/>
    </source>
</evidence>
<sequence>MSRSELHKTEEPRVGLKDFPEELLAVIVALVVEQDDETSLQAEPPLPPSFRALPADILGGIRTLELREASIEDLNSAAKVHLRLTSLRTIKCYSGSAVPYGADPFASAAFAKLADQVETLSLDGVCGQAGVLFGQAEQLVRPATLRGLRRFPIGSVFASDFDILPRTLTRLDRIESLEIFDELYPHFAVISIALDDLAPNVEHLEVSFDTDPGADEGLDTVSLSQLRSLWISGDPSYPLALSLVNLLSLKFLHIRIEEPSSGVVDLADYLSERLLLPPGLDAHFCHKRLLEVENDNVLSAACEGQGARLTFWTHGLLSSSRSKAGPRQVPVARVHGVEDDGDGEEGNEEDDEELIASAHRARLPNAVLTTKRWALERACEPWKVEDVEVLVRMAETLRQVGERRVLESL</sequence>
<proteinExistence type="predicted"/>
<keyword evidence="2" id="KW-1185">Reference proteome</keyword>
<evidence type="ECO:0008006" key="3">
    <source>
        <dbReference type="Google" id="ProtNLM"/>
    </source>
</evidence>
<protein>
    <recommendedName>
        <fullName evidence="3">Proteophosphoglycan ppg4</fullName>
    </recommendedName>
</protein>
<evidence type="ECO:0000313" key="2">
    <source>
        <dbReference type="Proteomes" id="UP000311382"/>
    </source>
</evidence>
<accession>A0A5C5FM55</accession>
<organism evidence="1 2">
    <name type="scientific">Rhodotorula diobovata</name>
    <dbReference type="NCBI Taxonomy" id="5288"/>
    <lineage>
        <taxon>Eukaryota</taxon>
        <taxon>Fungi</taxon>
        <taxon>Dikarya</taxon>
        <taxon>Basidiomycota</taxon>
        <taxon>Pucciniomycotina</taxon>
        <taxon>Microbotryomycetes</taxon>
        <taxon>Sporidiobolales</taxon>
        <taxon>Sporidiobolaceae</taxon>
        <taxon>Rhodotorula</taxon>
    </lineage>
</organism>
<gene>
    <name evidence="1" type="ORF">DMC30DRAFT_449884</name>
</gene>
<name>A0A5C5FM55_9BASI</name>
<dbReference type="Proteomes" id="UP000311382">
    <property type="component" value="Unassembled WGS sequence"/>
</dbReference>
<reference evidence="1 2" key="1">
    <citation type="submission" date="2019-03" db="EMBL/GenBank/DDBJ databases">
        <title>Rhodosporidium diobovatum UCD-FST 08-225 genome sequencing, assembly, and annotation.</title>
        <authorList>
            <person name="Fakankun I.U."/>
            <person name="Fristensky B."/>
            <person name="Levin D.B."/>
        </authorList>
    </citation>
    <scope>NUCLEOTIDE SEQUENCE [LARGE SCALE GENOMIC DNA]</scope>
    <source>
        <strain evidence="1 2">UCD-FST 08-225</strain>
    </source>
</reference>